<gene>
    <name evidence="1" type="ORF">GWK47_053173</name>
</gene>
<dbReference type="OrthoDB" id="7480422at2759"/>
<sequence length="94" mass="11106">MCVMYKAHWMQLLQLAELRLNPRARPSHSTHAAHNIDHQVIMHFARMEHYLRSFLSRYGRLWNTLVRQSDLHLTTSVHAFKSGVNAWLQAELTQ</sequence>
<evidence type="ECO:0000313" key="2">
    <source>
        <dbReference type="Proteomes" id="UP000770661"/>
    </source>
</evidence>
<reference evidence="1" key="1">
    <citation type="submission" date="2020-07" db="EMBL/GenBank/DDBJ databases">
        <title>The High-quality genome of the commercially important snow crab, Chionoecetes opilio.</title>
        <authorList>
            <person name="Jeong J.-H."/>
            <person name="Ryu S."/>
        </authorList>
    </citation>
    <scope>NUCLEOTIDE SEQUENCE</scope>
    <source>
        <strain evidence="1">MADBK_172401_WGS</strain>
        <tissue evidence="1">Digestive gland</tissue>
    </source>
</reference>
<dbReference type="Proteomes" id="UP000770661">
    <property type="component" value="Unassembled WGS sequence"/>
</dbReference>
<keyword evidence="2" id="KW-1185">Reference proteome</keyword>
<proteinExistence type="predicted"/>
<protein>
    <submittedName>
        <fullName evidence="1">Uncharacterized protein</fullName>
    </submittedName>
</protein>
<dbReference type="EMBL" id="JACEEZ010016691">
    <property type="protein sequence ID" value="KAG0718083.1"/>
    <property type="molecule type" value="Genomic_DNA"/>
</dbReference>
<dbReference type="AlphaFoldDB" id="A0A8J5C9A5"/>
<comment type="caution">
    <text evidence="1">The sequence shown here is derived from an EMBL/GenBank/DDBJ whole genome shotgun (WGS) entry which is preliminary data.</text>
</comment>
<organism evidence="1 2">
    <name type="scientific">Chionoecetes opilio</name>
    <name type="common">Atlantic snow crab</name>
    <name type="synonym">Cancer opilio</name>
    <dbReference type="NCBI Taxonomy" id="41210"/>
    <lineage>
        <taxon>Eukaryota</taxon>
        <taxon>Metazoa</taxon>
        <taxon>Ecdysozoa</taxon>
        <taxon>Arthropoda</taxon>
        <taxon>Crustacea</taxon>
        <taxon>Multicrustacea</taxon>
        <taxon>Malacostraca</taxon>
        <taxon>Eumalacostraca</taxon>
        <taxon>Eucarida</taxon>
        <taxon>Decapoda</taxon>
        <taxon>Pleocyemata</taxon>
        <taxon>Brachyura</taxon>
        <taxon>Eubrachyura</taxon>
        <taxon>Majoidea</taxon>
        <taxon>Majidae</taxon>
        <taxon>Chionoecetes</taxon>
    </lineage>
</organism>
<name>A0A8J5C9A5_CHIOP</name>
<evidence type="ECO:0000313" key="1">
    <source>
        <dbReference type="EMBL" id="KAG0718083.1"/>
    </source>
</evidence>
<accession>A0A8J5C9A5</accession>